<evidence type="ECO:0000313" key="16">
    <source>
        <dbReference type="EMBL" id="KAK4887645.1"/>
    </source>
</evidence>
<dbReference type="FunFam" id="3.40.50.150:FF:000027">
    <property type="entry name" value="Protein-L-isoaspartate O-methyltransferase"/>
    <property type="match status" value="1"/>
</dbReference>
<reference evidence="17" key="1">
    <citation type="submission" date="2023-01" db="EMBL/GenBank/DDBJ databases">
        <title>Key to firefly adult light organ development and bioluminescence: homeobox transcription factors regulate luciferase expression and transportation to peroxisome.</title>
        <authorList>
            <person name="Fu X."/>
        </authorList>
    </citation>
    <scope>NUCLEOTIDE SEQUENCE [LARGE SCALE GENOMIC DNA]</scope>
</reference>
<dbReference type="GO" id="GO:0004719">
    <property type="term" value="F:protein-L-isoaspartate (D-aspartate) O-methyltransferase activity"/>
    <property type="evidence" value="ECO:0007669"/>
    <property type="project" value="UniProtKB-EC"/>
</dbReference>
<dbReference type="SUPFAM" id="SSF56784">
    <property type="entry name" value="HAD-like"/>
    <property type="match status" value="1"/>
</dbReference>
<evidence type="ECO:0000256" key="3">
    <source>
        <dbReference type="ARBA" id="ARBA00009184"/>
    </source>
</evidence>
<dbReference type="NCBIfam" id="TIGR00080">
    <property type="entry name" value="pimt"/>
    <property type="match status" value="1"/>
</dbReference>
<comment type="subcellular location">
    <subcellularLocation>
        <location evidence="1">Cytoplasm</location>
    </subcellularLocation>
</comment>
<dbReference type="Proteomes" id="UP001353858">
    <property type="component" value="Unassembled WGS sequence"/>
</dbReference>
<dbReference type="PANTHER" id="PTHR11579:SF0">
    <property type="entry name" value="PROTEIN-L-ISOASPARTATE(D-ASPARTATE) O-METHYLTRANSFERASE"/>
    <property type="match status" value="1"/>
</dbReference>
<dbReference type="GO" id="GO:0036424">
    <property type="term" value="F:L-phosphoserine phosphatase activity"/>
    <property type="evidence" value="ECO:0007669"/>
    <property type="project" value="InterPro"/>
</dbReference>
<feature type="active site" description="Proton donor" evidence="15">
    <location>
        <position position="38"/>
    </location>
</feature>
<evidence type="ECO:0000256" key="8">
    <source>
        <dbReference type="ARBA" id="ARBA00022691"/>
    </source>
</evidence>
<dbReference type="Gene3D" id="3.40.50.1000">
    <property type="entry name" value="HAD superfamily/HAD-like"/>
    <property type="match status" value="1"/>
</dbReference>
<dbReference type="GO" id="GO:0005737">
    <property type="term" value="C:cytoplasm"/>
    <property type="evidence" value="ECO:0007669"/>
    <property type="project" value="UniProtKB-SubCell"/>
</dbReference>
<evidence type="ECO:0000256" key="6">
    <source>
        <dbReference type="ARBA" id="ARBA00022603"/>
    </source>
</evidence>
<dbReference type="Gene3D" id="3.40.50.150">
    <property type="entry name" value="Vaccinia Virus protein VP39"/>
    <property type="match status" value="1"/>
</dbReference>
<evidence type="ECO:0000256" key="11">
    <source>
        <dbReference type="ARBA" id="ARBA00031693"/>
    </source>
</evidence>
<comment type="similarity">
    <text evidence="3">Belongs to the HAD-like hydrolase superfamily. SerB family.</text>
</comment>
<feature type="active site" description="Nucleophile" evidence="15">
    <location>
        <position position="36"/>
    </location>
</feature>
<dbReference type="Pfam" id="PF00702">
    <property type="entry name" value="Hydrolase"/>
    <property type="match status" value="1"/>
</dbReference>
<evidence type="ECO:0000256" key="14">
    <source>
        <dbReference type="ARBA" id="ARBA00042126"/>
    </source>
</evidence>
<dbReference type="EC" id="2.1.1.77" evidence="4"/>
<evidence type="ECO:0000256" key="2">
    <source>
        <dbReference type="ARBA" id="ARBA00005369"/>
    </source>
</evidence>
<dbReference type="InterPro" id="IPR029063">
    <property type="entry name" value="SAM-dependent_MTases_sf"/>
</dbReference>
<dbReference type="EMBL" id="JARPUR010000001">
    <property type="protein sequence ID" value="KAK4887645.1"/>
    <property type="molecule type" value="Genomic_DNA"/>
</dbReference>
<evidence type="ECO:0000256" key="5">
    <source>
        <dbReference type="ARBA" id="ARBA00022490"/>
    </source>
</evidence>
<keyword evidence="8" id="KW-0949">S-adenosyl-L-methionine</keyword>
<keyword evidence="7" id="KW-0808">Transferase</keyword>
<comment type="caution">
    <text evidence="16">The sequence shown here is derived from an EMBL/GenBank/DDBJ whole genome shotgun (WGS) entry which is preliminary data.</text>
</comment>
<proteinExistence type="inferred from homology"/>
<evidence type="ECO:0000256" key="1">
    <source>
        <dbReference type="ARBA" id="ARBA00004496"/>
    </source>
</evidence>
<evidence type="ECO:0000256" key="12">
    <source>
        <dbReference type="ARBA" id="ARBA00035815"/>
    </source>
</evidence>
<accession>A0AAN7QC12</accession>
<protein>
    <recommendedName>
        <fullName evidence="13">Protein-L-isoaspartate(D-aspartate) O-methyltransferase</fullName>
        <ecNumber evidence="4">2.1.1.77</ecNumber>
    </recommendedName>
    <alternativeName>
        <fullName evidence="10">L-isoaspartyl protein carboxyl methyltransferase</fullName>
    </alternativeName>
    <alternativeName>
        <fullName evidence="11">O-phosphoserine phosphohydrolase</fullName>
    </alternativeName>
    <alternativeName>
        <fullName evidence="14">Protein L-isoaspartyl/D-aspartyl methyltransferase</fullName>
    </alternativeName>
    <alternativeName>
        <fullName evidence="9">Protein-beta-aspartate methyltransferase</fullName>
    </alternativeName>
</protein>
<evidence type="ECO:0000256" key="10">
    <source>
        <dbReference type="ARBA" id="ARBA00031350"/>
    </source>
</evidence>
<gene>
    <name evidence="16" type="ORF">RN001_003916</name>
</gene>
<comment type="similarity">
    <text evidence="2">Belongs to the methyltransferase superfamily. L-isoaspartyl/D-aspartyl protein methyltransferase family.</text>
</comment>
<dbReference type="Pfam" id="PF01135">
    <property type="entry name" value="PCMT"/>
    <property type="match status" value="1"/>
</dbReference>
<organism evidence="16 17">
    <name type="scientific">Aquatica leii</name>
    <dbReference type="NCBI Taxonomy" id="1421715"/>
    <lineage>
        <taxon>Eukaryota</taxon>
        <taxon>Metazoa</taxon>
        <taxon>Ecdysozoa</taxon>
        <taxon>Arthropoda</taxon>
        <taxon>Hexapoda</taxon>
        <taxon>Insecta</taxon>
        <taxon>Pterygota</taxon>
        <taxon>Neoptera</taxon>
        <taxon>Endopterygota</taxon>
        <taxon>Coleoptera</taxon>
        <taxon>Polyphaga</taxon>
        <taxon>Elateriformia</taxon>
        <taxon>Elateroidea</taxon>
        <taxon>Lampyridae</taxon>
        <taxon>Luciolinae</taxon>
        <taxon>Aquatica</taxon>
    </lineage>
</organism>
<dbReference type="NCBIfam" id="TIGR00338">
    <property type="entry name" value="serB"/>
    <property type="match status" value="1"/>
</dbReference>
<name>A0AAN7QC12_9COLE</name>
<comment type="catalytic activity">
    <reaction evidence="12">
        <text>[protein]-L-isoaspartate + S-adenosyl-L-methionine = [protein]-L-isoaspartate alpha-methyl ester + S-adenosyl-L-homocysteine</text>
        <dbReference type="Rhea" id="RHEA:12705"/>
        <dbReference type="Rhea" id="RHEA-COMP:12143"/>
        <dbReference type="Rhea" id="RHEA-COMP:12144"/>
        <dbReference type="ChEBI" id="CHEBI:57856"/>
        <dbReference type="ChEBI" id="CHEBI:59789"/>
        <dbReference type="ChEBI" id="CHEBI:90596"/>
        <dbReference type="ChEBI" id="CHEBI:90598"/>
        <dbReference type="EC" id="2.1.1.77"/>
    </reaction>
    <physiologicalReaction direction="left-to-right" evidence="12">
        <dbReference type="Rhea" id="RHEA:12706"/>
    </physiologicalReaction>
</comment>
<dbReference type="InterPro" id="IPR000682">
    <property type="entry name" value="PCMT"/>
</dbReference>
<evidence type="ECO:0000256" key="13">
    <source>
        <dbReference type="ARBA" id="ARBA00040923"/>
    </source>
</evidence>
<dbReference type="GO" id="GO:0006564">
    <property type="term" value="P:L-serine biosynthetic process"/>
    <property type="evidence" value="ECO:0007669"/>
    <property type="project" value="InterPro"/>
</dbReference>
<evidence type="ECO:0000256" key="15">
    <source>
        <dbReference type="PIRSR" id="PIRSR604469-1"/>
    </source>
</evidence>
<keyword evidence="17" id="KW-1185">Reference proteome</keyword>
<dbReference type="PANTHER" id="PTHR11579">
    <property type="entry name" value="PROTEIN-L-ISOASPARTATE O-METHYLTRANSFERASE"/>
    <property type="match status" value="1"/>
</dbReference>
<dbReference type="InterPro" id="IPR004469">
    <property type="entry name" value="PSP"/>
</dbReference>
<keyword evidence="5" id="KW-0963">Cytoplasm</keyword>
<dbReference type="NCBIfam" id="TIGR01488">
    <property type="entry name" value="HAD-SF-IB"/>
    <property type="match status" value="1"/>
</dbReference>
<sequence length="468" mass="51709">MGNDRGAQQHRELWKYSIMNTKAYTVWRQTDAVCFDVDSTVVQEEGIDELAKSCGKQEDVVKLTLQAMSGKMTFQESLKLRLDIIQPSLLQVREFLRTNPPTLTPGIKKLIDFLHNKKIPVYLISGGFRTIILPIAKQLHIPESNVFANRLKFFYTGEYAGFDETQPTSKSGGKGVVIDMLKKQFGYKNLVMIGDGMTDFEACPPADAFIGYGGNVLREEVKDKAQWFITNFTELHWKTLMMAWRSHGKSNADMVRQLIENGIIKTKSVEVAMLAVDRGNYCTVNPYMDAPQGIGYGVTISAPHMHAHALELLKDHLGPGENALDVGSGSGYLTACMAVMIGDNGTAVGIEHIPELVTASQRNIRKGNKDLLEKERLILKVGDGRLGVPEMGQYKAIHVGAAAASIPDALIEQLKIGGRLIVPVGPAGGHQRLEQVDKLEDGSIKKKVLMGVTYVPLTDKNHQWPDSY</sequence>
<evidence type="ECO:0000256" key="4">
    <source>
        <dbReference type="ARBA" id="ARBA00011890"/>
    </source>
</evidence>
<dbReference type="FunFam" id="3.40.50.1000:FF:000077">
    <property type="entry name" value="Phosphoserine phosphatase, chloroplastic"/>
    <property type="match status" value="1"/>
</dbReference>
<dbReference type="CDD" id="cd04309">
    <property type="entry name" value="HAD_PSP_eu"/>
    <property type="match status" value="1"/>
</dbReference>
<evidence type="ECO:0000256" key="7">
    <source>
        <dbReference type="ARBA" id="ARBA00022679"/>
    </source>
</evidence>
<dbReference type="InterPro" id="IPR036412">
    <property type="entry name" value="HAD-like_sf"/>
</dbReference>
<evidence type="ECO:0000256" key="9">
    <source>
        <dbReference type="ARBA" id="ARBA00031323"/>
    </source>
</evidence>
<dbReference type="InterPro" id="IPR023214">
    <property type="entry name" value="HAD_sf"/>
</dbReference>
<dbReference type="SUPFAM" id="SSF53335">
    <property type="entry name" value="S-adenosyl-L-methionine-dependent methyltransferases"/>
    <property type="match status" value="1"/>
</dbReference>
<dbReference type="GO" id="GO:0032259">
    <property type="term" value="P:methylation"/>
    <property type="evidence" value="ECO:0007669"/>
    <property type="project" value="UniProtKB-KW"/>
</dbReference>
<keyword evidence="6" id="KW-0489">Methyltransferase</keyword>
<dbReference type="Gene3D" id="1.10.150.210">
    <property type="entry name" value="Phosphoserine phosphatase, domain 2"/>
    <property type="match status" value="1"/>
</dbReference>
<dbReference type="AlphaFoldDB" id="A0AAN7QC12"/>
<evidence type="ECO:0000313" key="17">
    <source>
        <dbReference type="Proteomes" id="UP001353858"/>
    </source>
</evidence>